<dbReference type="Gene3D" id="3.40.50.880">
    <property type="match status" value="1"/>
</dbReference>
<dbReference type="SUPFAM" id="SSF52317">
    <property type="entry name" value="Class I glutamine amidotransferase-like"/>
    <property type="match status" value="1"/>
</dbReference>
<dbReference type="InterPro" id="IPR029010">
    <property type="entry name" value="ThuA-like"/>
</dbReference>
<sequence length="298" mass="33221">MRLTRFLLSLGVVAATALFATAQNKRLLLVTHSGGFMHDSIGVAEDILKEQGPKNGYDVTCYRFTEDPNKKVKYKPKKDGPEVETTALEKYSADYRARTGKTVEKENCGHINKETLKNFDAVLFFTTGNPTTKDELKDLEEWTKAGGAFAGTHCGADTLYNTTYGDFIGGYFKTHPPITKVKIKFEDSKHPAAVGFTAGQQYEDEIYIFREPYSRDKLHIIFSCESGSFNPKPDQARKDGDYALSWCKEEGKGKVFYTAFGHKKEVWKDPAFQQHLFGGLNWAVGKVPGDATPTGPAK</sequence>
<feature type="signal peptide" evidence="1">
    <location>
        <begin position="1"/>
        <end position="22"/>
    </location>
</feature>
<evidence type="ECO:0000313" key="4">
    <source>
        <dbReference type="Proteomes" id="UP000324974"/>
    </source>
</evidence>
<dbReference type="KEGG" id="lrs:PX52LOC_02862"/>
<dbReference type="EMBL" id="CP042425">
    <property type="protein sequence ID" value="QEL15926.1"/>
    <property type="molecule type" value="Genomic_DNA"/>
</dbReference>
<feature type="chain" id="PRO_5022907177" evidence="1">
    <location>
        <begin position="23"/>
        <end position="298"/>
    </location>
</feature>
<dbReference type="PANTHER" id="PTHR40469">
    <property type="entry name" value="SECRETED GLYCOSYL HYDROLASE"/>
    <property type="match status" value="1"/>
</dbReference>
<dbReference type="OrthoDB" id="9785923at2"/>
<protein>
    <submittedName>
        <fullName evidence="3">ThuA domain-containing protein</fullName>
    </submittedName>
</protein>
<keyword evidence="4" id="KW-1185">Reference proteome</keyword>
<name>A0A5C1AD49_9BACT</name>
<dbReference type="PANTHER" id="PTHR40469:SF2">
    <property type="entry name" value="GALACTOSE-BINDING DOMAIN-LIKE SUPERFAMILY PROTEIN"/>
    <property type="match status" value="1"/>
</dbReference>
<gene>
    <name evidence="3" type="ORF">PX52LOC_02862</name>
</gene>
<feature type="domain" description="ThuA-like" evidence="2">
    <location>
        <begin position="28"/>
        <end position="283"/>
    </location>
</feature>
<dbReference type="Pfam" id="PF06283">
    <property type="entry name" value="ThuA"/>
    <property type="match status" value="1"/>
</dbReference>
<evidence type="ECO:0000256" key="1">
    <source>
        <dbReference type="SAM" id="SignalP"/>
    </source>
</evidence>
<keyword evidence="1" id="KW-0732">Signal</keyword>
<dbReference type="RefSeq" id="WP_149110692.1">
    <property type="nucleotide sequence ID" value="NZ_CP042425.1"/>
</dbReference>
<proteinExistence type="predicted"/>
<dbReference type="AlphaFoldDB" id="A0A5C1AD49"/>
<dbReference type="InterPro" id="IPR029062">
    <property type="entry name" value="Class_I_gatase-like"/>
</dbReference>
<reference evidence="4" key="1">
    <citation type="submission" date="2019-08" db="EMBL/GenBank/DDBJ databases">
        <title>Limnoglobus roseus gen. nov., sp. nov., a novel freshwater planctomycete with a giant genome from the family Gemmataceae.</title>
        <authorList>
            <person name="Kulichevskaya I.S."/>
            <person name="Naumoff D.G."/>
            <person name="Miroshnikov K."/>
            <person name="Ivanova A."/>
            <person name="Philippov D.A."/>
            <person name="Hakobyan A."/>
            <person name="Rijpstra I.C."/>
            <person name="Sinninghe Damste J.S."/>
            <person name="Liesack W."/>
            <person name="Dedysh S.N."/>
        </authorList>
    </citation>
    <scope>NUCLEOTIDE SEQUENCE [LARGE SCALE GENOMIC DNA]</scope>
    <source>
        <strain evidence="4">PX52</strain>
    </source>
</reference>
<evidence type="ECO:0000259" key="2">
    <source>
        <dbReference type="Pfam" id="PF06283"/>
    </source>
</evidence>
<organism evidence="3 4">
    <name type="scientific">Limnoglobus roseus</name>
    <dbReference type="NCBI Taxonomy" id="2598579"/>
    <lineage>
        <taxon>Bacteria</taxon>
        <taxon>Pseudomonadati</taxon>
        <taxon>Planctomycetota</taxon>
        <taxon>Planctomycetia</taxon>
        <taxon>Gemmatales</taxon>
        <taxon>Gemmataceae</taxon>
        <taxon>Limnoglobus</taxon>
    </lineage>
</organism>
<dbReference type="Proteomes" id="UP000324974">
    <property type="component" value="Chromosome"/>
</dbReference>
<accession>A0A5C1AD49</accession>
<evidence type="ECO:0000313" key="3">
    <source>
        <dbReference type="EMBL" id="QEL15926.1"/>
    </source>
</evidence>